<gene>
    <name evidence="2" type="ORF">AM593_01434</name>
</gene>
<keyword evidence="3" id="KW-1185">Reference proteome</keyword>
<organism evidence="2 3">
    <name type="scientific">Mytilus galloprovincialis</name>
    <name type="common">Mediterranean mussel</name>
    <dbReference type="NCBI Taxonomy" id="29158"/>
    <lineage>
        <taxon>Eukaryota</taxon>
        <taxon>Metazoa</taxon>
        <taxon>Spiralia</taxon>
        <taxon>Lophotrochozoa</taxon>
        <taxon>Mollusca</taxon>
        <taxon>Bivalvia</taxon>
        <taxon>Autobranchia</taxon>
        <taxon>Pteriomorphia</taxon>
        <taxon>Mytilida</taxon>
        <taxon>Mytiloidea</taxon>
        <taxon>Mytilidae</taxon>
        <taxon>Mytilinae</taxon>
        <taxon>Mytilus</taxon>
    </lineage>
</organism>
<evidence type="ECO:0000313" key="2">
    <source>
        <dbReference type="EMBL" id="OPL21581.1"/>
    </source>
</evidence>
<keyword evidence="1" id="KW-0472">Membrane</keyword>
<accession>A0A3L5TQY6</accession>
<dbReference type="SMR" id="A0A3L5TQY6"/>
<evidence type="ECO:0000313" key="3">
    <source>
        <dbReference type="Proteomes" id="UP000266721"/>
    </source>
</evidence>
<protein>
    <submittedName>
        <fullName evidence="2">Multidrug 1 resistance-associated protein</fullName>
    </submittedName>
</protein>
<reference evidence="2 3" key="1">
    <citation type="journal article" date="2016" name="PLoS ONE">
        <title>A First Insight into the Genome of the Filter-Feeder Mussel Mytilus galloprovincialis.</title>
        <authorList>
            <person name="Murgarella M."/>
            <person name="Puiu D."/>
            <person name="Novoa B."/>
            <person name="Figueras A."/>
            <person name="Posada D."/>
            <person name="Canchaya C."/>
        </authorList>
    </citation>
    <scope>NUCLEOTIDE SEQUENCE [LARGE SCALE GENOMIC DNA]</scope>
    <source>
        <tissue evidence="2">Muscle</tissue>
    </source>
</reference>
<keyword evidence="1" id="KW-0812">Transmembrane</keyword>
<keyword evidence="1" id="KW-1133">Transmembrane helix</keyword>
<sequence>LKKNCSNKATTGRFLRREEINIRKEDTDFSNLCYSEDNMFSVYHKDFFRFSIFYVYFFLVLVQFVLHCFAESITRRGYYELNTKQCLEVESSFLSRLTFWWMTGLIIIGYKKPLEEADISDLHPRDKSDVVIPTFEEAWKKEYAKHEKIREYITNQLQTNREPAATKLLRIVGNYALTTAYHSLPQLTTVLSKNPGFEEELSIDK</sequence>
<dbReference type="Proteomes" id="UP000266721">
    <property type="component" value="Unassembled WGS sequence"/>
</dbReference>
<dbReference type="EMBL" id="KV590281">
    <property type="protein sequence ID" value="OPL21581.1"/>
    <property type="molecule type" value="Genomic_DNA"/>
</dbReference>
<proteinExistence type="predicted"/>
<feature type="non-terminal residue" evidence="2">
    <location>
        <position position="1"/>
    </location>
</feature>
<evidence type="ECO:0000256" key="1">
    <source>
        <dbReference type="SAM" id="Phobius"/>
    </source>
</evidence>
<comment type="caution">
    <text evidence="2">The sequence shown here is derived from an EMBL/GenBank/DDBJ whole genome shotgun (WGS) entry which is preliminary data.</text>
</comment>
<feature type="transmembrane region" description="Helical" evidence="1">
    <location>
        <begin position="53"/>
        <end position="73"/>
    </location>
</feature>
<dbReference type="AlphaFoldDB" id="A0A3L5TQY6"/>
<name>A0A3L5TQY6_MYTGA</name>